<evidence type="ECO:0000313" key="2">
    <source>
        <dbReference type="EMBL" id="CAI2359040.1"/>
    </source>
</evidence>
<keyword evidence="1" id="KW-0175">Coiled coil</keyword>
<reference evidence="2" key="1">
    <citation type="submission" date="2023-07" db="EMBL/GenBank/DDBJ databases">
        <authorList>
            <consortium name="AG Swart"/>
            <person name="Singh M."/>
            <person name="Singh A."/>
            <person name="Seah K."/>
            <person name="Emmerich C."/>
        </authorList>
    </citation>
    <scope>NUCLEOTIDE SEQUENCE</scope>
    <source>
        <strain evidence="2">DP1</strain>
    </source>
</reference>
<protein>
    <submittedName>
        <fullName evidence="2">Uncharacterized protein</fullName>
    </submittedName>
</protein>
<proteinExistence type="predicted"/>
<sequence>MGSCNCTQKSEEVELEIPPRPKSLLKNKFSQNKDVQNKKLPRLRCPSHEKRNDPQNYQRKKTLQELYDIVRRCKIILEEYQSCRSDSHPLSLHQISRVISEIGSSFKINCFWIQNDKEFEKLKTFEEEFKEYDEESDKEYNEHMSVVGAFRHLHSQIYGLKQELIFINKVTENQQTKKIIPKEDHKEMDGKQGGQLVCLINSPNSKQKNPIAAKAPQDILCTALERSQEAVSLNLVLTFETLYRLSCDGLNQKIYQDSYENICDSNFGLFSNFFHKPGENFRVNHRNYKGSITAKKLRKVALPWFIDVTVKTNPKSLKLFHESVAHFSPCGGMKTLTLEVLEPTEIGLYLQQIIKTCAHVQKEICLCGFNLNEIQFKKFLMGCRHQEQVSFRSCKFAIPRVSDLKTCMKGTLIKKIGFCSCDENYELSKYSETIDNLINGISSCDLKESLTEIYILDYLARGYFNSTFEKYGLGDKGVNHSLS</sequence>
<dbReference type="Proteomes" id="UP001295684">
    <property type="component" value="Unassembled WGS sequence"/>
</dbReference>
<accession>A0AAD1X683</accession>
<organism evidence="2 3">
    <name type="scientific">Euplotes crassus</name>
    <dbReference type="NCBI Taxonomy" id="5936"/>
    <lineage>
        <taxon>Eukaryota</taxon>
        <taxon>Sar</taxon>
        <taxon>Alveolata</taxon>
        <taxon>Ciliophora</taxon>
        <taxon>Intramacronucleata</taxon>
        <taxon>Spirotrichea</taxon>
        <taxon>Hypotrichia</taxon>
        <taxon>Euplotida</taxon>
        <taxon>Euplotidae</taxon>
        <taxon>Moneuplotes</taxon>
    </lineage>
</organism>
<name>A0AAD1X683_EUPCR</name>
<dbReference type="AlphaFoldDB" id="A0AAD1X683"/>
<evidence type="ECO:0000313" key="3">
    <source>
        <dbReference type="Proteomes" id="UP001295684"/>
    </source>
</evidence>
<gene>
    <name evidence="2" type="ORF">ECRASSUSDP1_LOCUS325</name>
</gene>
<keyword evidence="3" id="KW-1185">Reference proteome</keyword>
<dbReference type="EMBL" id="CAMPGE010000301">
    <property type="protein sequence ID" value="CAI2359040.1"/>
    <property type="molecule type" value="Genomic_DNA"/>
</dbReference>
<evidence type="ECO:0000256" key="1">
    <source>
        <dbReference type="SAM" id="Coils"/>
    </source>
</evidence>
<comment type="caution">
    <text evidence="2">The sequence shown here is derived from an EMBL/GenBank/DDBJ whole genome shotgun (WGS) entry which is preliminary data.</text>
</comment>
<feature type="coiled-coil region" evidence="1">
    <location>
        <begin position="115"/>
        <end position="142"/>
    </location>
</feature>